<dbReference type="EMBL" id="UYYG01000010">
    <property type="protein sequence ID" value="VDN50967.1"/>
    <property type="molecule type" value="Genomic_DNA"/>
</dbReference>
<dbReference type="Proteomes" id="UP000274756">
    <property type="component" value="Unassembled WGS sequence"/>
</dbReference>
<evidence type="ECO:0000256" key="9">
    <source>
        <dbReference type="ARBA" id="ARBA00032686"/>
    </source>
</evidence>
<evidence type="ECO:0000256" key="5">
    <source>
        <dbReference type="ARBA" id="ARBA00022989"/>
    </source>
</evidence>
<accession>A0A0N4UF14</accession>
<evidence type="ECO:0000256" key="7">
    <source>
        <dbReference type="ARBA" id="ARBA00025225"/>
    </source>
</evidence>
<dbReference type="SMART" id="SM01378">
    <property type="entry name" value="Romo1"/>
    <property type="match status" value="1"/>
</dbReference>
<dbReference type="WBParaSite" id="DME_0000600101-mRNA-1">
    <property type="protein sequence ID" value="DME_0000600101-mRNA-1"/>
    <property type="gene ID" value="DME_0000600101"/>
</dbReference>
<keyword evidence="6 10" id="KW-0472">Membrane</keyword>
<dbReference type="OrthoDB" id="5409308at2759"/>
<evidence type="ECO:0000313" key="14">
    <source>
        <dbReference type="WBParaSite" id="DME_0000600101-mRNA-1"/>
    </source>
</evidence>
<dbReference type="Pfam" id="PF10247">
    <property type="entry name" value="Romo1"/>
    <property type="match status" value="1"/>
</dbReference>
<evidence type="ECO:0000256" key="3">
    <source>
        <dbReference type="ARBA" id="ARBA00016275"/>
    </source>
</evidence>
<proteinExistence type="inferred from homology"/>
<comment type="similarity">
    <text evidence="2">Belongs to the MGR2 family.</text>
</comment>
<evidence type="ECO:0000256" key="10">
    <source>
        <dbReference type="SAM" id="Phobius"/>
    </source>
</evidence>
<keyword evidence="13" id="KW-1185">Reference proteome</keyword>
<evidence type="ECO:0000256" key="4">
    <source>
        <dbReference type="ARBA" id="ARBA00022692"/>
    </source>
</evidence>
<reference evidence="14" key="1">
    <citation type="submission" date="2017-02" db="UniProtKB">
        <authorList>
            <consortium name="WormBaseParasite"/>
        </authorList>
    </citation>
    <scope>IDENTIFICATION</scope>
</reference>
<comment type="subcellular location">
    <subcellularLocation>
        <location evidence="1">Membrane</location>
    </subcellularLocation>
</comment>
<evidence type="ECO:0000256" key="1">
    <source>
        <dbReference type="ARBA" id="ARBA00004370"/>
    </source>
</evidence>
<evidence type="ECO:0000313" key="13">
    <source>
        <dbReference type="Proteomes" id="UP000274756"/>
    </source>
</evidence>
<keyword evidence="4 10" id="KW-0812">Transmembrane</keyword>
<sequence length="79" mass="8211">MPVPQSHLSTGQPTCWQKLKLGFMMGAVIGGATGVVLGSFGAYKMGLRGKEFLTQVGKIAAQSGGSFGVFMMVAQGIRC</sequence>
<reference evidence="11 13" key="2">
    <citation type="submission" date="2018-11" db="EMBL/GenBank/DDBJ databases">
        <authorList>
            <consortium name="Pathogen Informatics"/>
        </authorList>
    </citation>
    <scope>NUCLEOTIDE SEQUENCE [LARGE SCALE GENOMIC DNA]</scope>
</reference>
<evidence type="ECO:0000256" key="2">
    <source>
        <dbReference type="ARBA" id="ARBA00007839"/>
    </source>
</evidence>
<dbReference type="InterPro" id="IPR018450">
    <property type="entry name" value="Romo1/Mgr2"/>
</dbReference>
<keyword evidence="5 10" id="KW-1133">Transmembrane helix</keyword>
<comment type="function">
    <text evidence="7">Has antibacterial activity against a variety of bacteria including S.aureus, P.aeruginosa and M.tuberculosis. Acts by inducing bacterial membrane breakage.</text>
</comment>
<protein>
    <recommendedName>
        <fullName evidence="3">Reactive oxygen species modulator 1</fullName>
    </recommendedName>
    <alternativeName>
        <fullName evidence="9">Protein MGR2 homolog</fullName>
    </alternativeName>
</protein>
<evidence type="ECO:0000313" key="11">
    <source>
        <dbReference type="EMBL" id="VDN50967.1"/>
    </source>
</evidence>
<dbReference type="STRING" id="318479.A0A0N4UF14"/>
<evidence type="ECO:0000256" key="8">
    <source>
        <dbReference type="ARBA" id="ARBA00025243"/>
    </source>
</evidence>
<evidence type="ECO:0000313" key="12">
    <source>
        <dbReference type="Proteomes" id="UP000038040"/>
    </source>
</evidence>
<dbReference type="Proteomes" id="UP000038040">
    <property type="component" value="Unplaced"/>
</dbReference>
<comment type="function">
    <text evidence="8">Induces production of reactive oxygen species (ROS) which are necessary for cell proliferation. May play a role in inducing oxidative DNA damage and replicative senescence. May play a role in the coordination of mitochondrial morphology and cell proliferation.</text>
</comment>
<dbReference type="PANTHER" id="PTHR28525:SF1">
    <property type="entry name" value="REACTIVE OXYGEN SPECIES MODULATOR 1"/>
    <property type="match status" value="1"/>
</dbReference>
<dbReference type="GO" id="GO:0045039">
    <property type="term" value="P:protein insertion into mitochondrial inner membrane"/>
    <property type="evidence" value="ECO:0007669"/>
    <property type="project" value="TreeGrafter"/>
</dbReference>
<feature type="transmembrane region" description="Helical" evidence="10">
    <location>
        <begin position="23"/>
        <end position="43"/>
    </location>
</feature>
<dbReference type="GO" id="GO:0030150">
    <property type="term" value="P:protein import into mitochondrial matrix"/>
    <property type="evidence" value="ECO:0007669"/>
    <property type="project" value="TreeGrafter"/>
</dbReference>
<organism evidence="12 14">
    <name type="scientific">Dracunculus medinensis</name>
    <name type="common">Guinea worm</name>
    <dbReference type="NCBI Taxonomy" id="318479"/>
    <lineage>
        <taxon>Eukaryota</taxon>
        <taxon>Metazoa</taxon>
        <taxon>Ecdysozoa</taxon>
        <taxon>Nematoda</taxon>
        <taxon>Chromadorea</taxon>
        <taxon>Rhabditida</taxon>
        <taxon>Spirurina</taxon>
        <taxon>Dracunculoidea</taxon>
        <taxon>Dracunculidae</taxon>
        <taxon>Dracunculus</taxon>
    </lineage>
</organism>
<dbReference type="GO" id="GO:0005744">
    <property type="term" value="C:TIM23 mitochondrial import inner membrane translocase complex"/>
    <property type="evidence" value="ECO:0007669"/>
    <property type="project" value="TreeGrafter"/>
</dbReference>
<dbReference type="AlphaFoldDB" id="A0A0N4UF14"/>
<dbReference type="PANTHER" id="PTHR28525">
    <property type="entry name" value="REACTIVE OXYGEN SPECIES MODULATOR 1"/>
    <property type="match status" value="1"/>
</dbReference>
<evidence type="ECO:0000256" key="6">
    <source>
        <dbReference type="ARBA" id="ARBA00023136"/>
    </source>
</evidence>
<name>A0A0N4UF14_DRAME</name>
<gene>
    <name evidence="11" type="ORF">DME_LOCUS940</name>
</gene>